<evidence type="ECO:0000256" key="5">
    <source>
        <dbReference type="ARBA" id="ARBA00023002"/>
    </source>
</evidence>
<dbReference type="Gene3D" id="1.10.760.10">
    <property type="entry name" value="Cytochrome c-like domain"/>
    <property type="match status" value="2"/>
</dbReference>
<dbReference type="Pfam" id="PF03150">
    <property type="entry name" value="CCP_MauG"/>
    <property type="match status" value="1"/>
</dbReference>
<comment type="caution">
    <text evidence="9">The sequence shown here is derived from an EMBL/GenBank/DDBJ whole genome shotgun (WGS) entry which is preliminary data.</text>
</comment>
<keyword evidence="5" id="KW-0560">Oxidoreductase</keyword>
<proteinExistence type="predicted"/>
<reference evidence="9 10" key="1">
    <citation type="submission" date="2014-09" db="EMBL/GenBank/DDBJ databases">
        <title>Sporocytophaga myxococcoides PG-01 genome sequencing.</title>
        <authorList>
            <person name="Liu L."/>
            <person name="Gao P.J."/>
            <person name="Chen G.J."/>
            <person name="Wang L.S."/>
        </authorList>
    </citation>
    <scope>NUCLEOTIDE SEQUENCE [LARGE SCALE GENOMIC DNA]</scope>
    <source>
        <strain evidence="9 10">PG-01</strain>
    </source>
</reference>
<accession>A0A098LJ58</accession>
<keyword evidence="2 7" id="KW-0349">Heme</keyword>
<dbReference type="GO" id="GO:0009055">
    <property type="term" value="F:electron transfer activity"/>
    <property type="evidence" value="ECO:0007669"/>
    <property type="project" value="InterPro"/>
</dbReference>
<dbReference type="AlphaFoldDB" id="A0A098LJ58"/>
<dbReference type="PANTHER" id="PTHR30600">
    <property type="entry name" value="CYTOCHROME C PEROXIDASE-RELATED"/>
    <property type="match status" value="1"/>
</dbReference>
<dbReference type="eggNOG" id="COG1858">
    <property type="taxonomic scope" value="Bacteria"/>
</dbReference>
<organism evidence="9 10">
    <name type="scientific">Sporocytophaga myxococcoides</name>
    <dbReference type="NCBI Taxonomy" id="153721"/>
    <lineage>
        <taxon>Bacteria</taxon>
        <taxon>Pseudomonadati</taxon>
        <taxon>Bacteroidota</taxon>
        <taxon>Cytophagia</taxon>
        <taxon>Cytophagales</taxon>
        <taxon>Cytophagaceae</taxon>
        <taxon>Sporocytophaga</taxon>
    </lineage>
</organism>
<dbReference type="PANTHER" id="PTHR30600:SF10">
    <property type="entry name" value="BLL6722 PROTEIN"/>
    <property type="match status" value="1"/>
</dbReference>
<dbReference type="InterPro" id="IPR051395">
    <property type="entry name" value="Cytochrome_c_Peroxidase/MauG"/>
</dbReference>
<gene>
    <name evidence="9" type="ORF">MYP_3422</name>
</gene>
<feature type="domain" description="Cytochrome c" evidence="8">
    <location>
        <begin position="474"/>
        <end position="613"/>
    </location>
</feature>
<evidence type="ECO:0000256" key="6">
    <source>
        <dbReference type="ARBA" id="ARBA00023004"/>
    </source>
</evidence>
<dbReference type="SUPFAM" id="SSF46626">
    <property type="entry name" value="Cytochrome c"/>
    <property type="match status" value="2"/>
</dbReference>
<dbReference type="STRING" id="153721.MYP_3422"/>
<evidence type="ECO:0000313" key="9">
    <source>
        <dbReference type="EMBL" id="GAL86193.1"/>
    </source>
</evidence>
<dbReference type="EMBL" id="BBLT01000007">
    <property type="protein sequence ID" value="GAL86193.1"/>
    <property type="molecule type" value="Genomic_DNA"/>
</dbReference>
<evidence type="ECO:0000313" key="10">
    <source>
        <dbReference type="Proteomes" id="UP000030185"/>
    </source>
</evidence>
<dbReference type="GO" id="GO:0030313">
    <property type="term" value="C:cell envelope"/>
    <property type="evidence" value="ECO:0007669"/>
    <property type="project" value="UniProtKB-SubCell"/>
</dbReference>
<evidence type="ECO:0000256" key="3">
    <source>
        <dbReference type="ARBA" id="ARBA00022723"/>
    </source>
</evidence>
<dbReference type="OrthoDB" id="9805202at2"/>
<evidence type="ECO:0000256" key="1">
    <source>
        <dbReference type="ARBA" id="ARBA00004196"/>
    </source>
</evidence>
<evidence type="ECO:0000256" key="4">
    <source>
        <dbReference type="ARBA" id="ARBA00022729"/>
    </source>
</evidence>
<evidence type="ECO:0000256" key="2">
    <source>
        <dbReference type="ARBA" id="ARBA00022617"/>
    </source>
</evidence>
<evidence type="ECO:0000256" key="7">
    <source>
        <dbReference type="PROSITE-ProRule" id="PRU00433"/>
    </source>
</evidence>
<dbReference type="PROSITE" id="PS51007">
    <property type="entry name" value="CYTC"/>
    <property type="match status" value="1"/>
</dbReference>
<dbReference type="Proteomes" id="UP000030185">
    <property type="component" value="Unassembled WGS sequence"/>
</dbReference>
<dbReference type="InterPro" id="IPR004852">
    <property type="entry name" value="Di-haem_cyt_c_peroxidsae"/>
</dbReference>
<keyword evidence="10" id="KW-1185">Reference proteome</keyword>
<keyword evidence="4" id="KW-0732">Signal</keyword>
<dbReference type="InterPro" id="IPR036909">
    <property type="entry name" value="Cyt_c-like_dom_sf"/>
</dbReference>
<keyword evidence="6 7" id="KW-0408">Iron</keyword>
<dbReference type="RefSeq" id="WP_045465717.1">
    <property type="nucleotide sequence ID" value="NZ_BBLT01000007.1"/>
</dbReference>
<dbReference type="GO" id="GO:0004130">
    <property type="term" value="F:cytochrome-c peroxidase activity"/>
    <property type="evidence" value="ECO:0007669"/>
    <property type="project" value="TreeGrafter"/>
</dbReference>
<dbReference type="GO" id="GO:0046872">
    <property type="term" value="F:metal ion binding"/>
    <property type="evidence" value="ECO:0007669"/>
    <property type="project" value="UniProtKB-KW"/>
</dbReference>
<protein>
    <recommendedName>
        <fullName evidence="8">Cytochrome c domain-containing protein</fullName>
    </recommendedName>
</protein>
<dbReference type="InterPro" id="IPR009056">
    <property type="entry name" value="Cyt_c-like_dom"/>
</dbReference>
<name>A0A098LJ58_9BACT</name>
<comment type="subcellular location">
    <subcellularLocation>
        <location evidence="1">Cell envelope</location>
    </subcellularLocation>
</comment>
<keyword evidence="3 7" id="KW-0479">Metal-binding</keyword>
<dbReference type="GO" id="GO:0020037">
    <property type="term" value="F:heme binding"/>
    <property type="evidence" value="ECO:0007669"/>
    <property type="project" value="InterPro"/>
</dbReference>
<sequence>MNIKYLFLLSLSFIAFISISFKTCLLNESDYNSGYHHRLLEFNREQSELLDLIQHSDFNSPTSLDKIKHKINSCRIYLKKVDFWLRYLEPISYKKINGPLPVEWETEVFEKFEKPYKREGAGLTLAAMYLDEPNSEKDSLLNLILQSQRASSVYSADSITKALKSYHHFFLCNRLFLLNLSTIYTTGFECPDTSLVIQELRTMLREVKKINTSFVKGFPETPLDETYLNLFDRMIEFSDRQSSNYSEFDHFTFLKVYVNPLFAMNQGYIRNYKVISKSYMDYSLNKNCNSIFSKSLYIGQNPKGVFLRVKDAEALAEIDRVGKLLFYDPILSGNNLRSCASCHKPTEYFTDTTIRTSLQFDRQTSLKRNSPSLINVEYNHLIMLDGKHISLQNQTKEVIENPHELGSNEKEVMLKVLSCKEYKKSFAQLLKYTPQEKEITFDHIISAVTFYYSKFSRYYSLFDEAMNEDKDLPESAKQGFNLFMSKAQCATCHFVPLFNGVKPPYTNSEFEVLGVPDVSGITNLSLDKGRFEVHPASETNNAFRTGTVRNAAHTGPYMHNGVFKNLREVIDFYDAGGGSGSGLDVPNQTLSSDSLHLTDIEKNKLIEFIFSLDEKIQFEQAPENLPQSKVNELNKRKVGGEY</sequence>
<evidence type="ECO:0000259" key="8">
    <source>
        <dbReference type="PROSITE" id="PS51007"/>
    </source>
</evidence>